<proteinExistence type="predicted"/>
<feature type="transmembrane region" description="Helical" evidence="2">
    <location>
        <begin position="465"/>
        <end position="486"/>
    </location>
</feature>
<dbReference type="PANTHER" id="PTHR31389">
    <property type="entry name" value="LD39211P"/>
    <property type="match status" value="1"/>
</dbReference>
<dbReference type="Pfam" id="PF24793">
    <property type="entry name" value="GINT1_N"/>
    <property type="match status" value="1"/>
</dbReference>
<gene>
    <name evidence="4" type="ORF">HYH03_011440</name>
</gene>
<keyword evidence="2" id="KW-0812">Transmembrane</keyword>
<dbReference type="PANTHER" id="PTHR31389:SF4">
    <property type="entry name" value="LD39211P"/>
    <property type="match status" value="1"/>
</dbReference>
<organism evidence="4 5">
    <name type="scientific">Edaphochlamys debaryana</name>
    <dbReference type="NCBI Taxonomy" id="47281"/>
    <lineage>
        <taxon>Eukaryota</taxon>
        <taxon>Viridiplantae</taxon>
        <taxon>Chlorophyta</taxon>
        <taxon>core chlorophytes</taxon>
        <taxon>Chlorophyceae</taxon>
        <taxon>CS clade</taxon>
        <taxon>Chlamydomonadales</taxon>
        <taxon>Chlamydomonadales incertae sedis</taxon>
        <taxon>Edaphochlamys</taxon>
    </lineage>
</organism>
<feature type="transmembrane region" description="Helical" evidence="2">
    <location>
        <begin position="506"/>
        <end position="534"/>
    </location>
</feature>
<feature type="region of interest" description="Disordered" evidence="1">
    <location>
        <begin position="835"/>
        <end position="855"/>
    </location>
</feature>
<keyword evidence="2" id="KW-1133">Transmembrane helix</keyword>
<feature type="transmembrane region" description="Helical" evidence="2">
    <location>
        <begin position="16"/>
        <end position="37"/>
    </location>
</feature>
<reference evidence="4" key="1">
    <citation type="journal article" date="2020" name="bioRxiv">
        <title>Comparative genomics of Chlamydomonas.</title>
        <authorList>
            <person name="Craig R.J."/>
            <person name="Hasan A.R."/>
            <person name="Ness R.W."/>
            <person name="Keightley P.D."/>
        </authorList>
    </citation>
    <scope>NUCLEOTIDE SEQUENCE</scope>
    <source>
        <strain evidence="4">CCAP 11/70</strain>
    </source>
</reference>
<dbReference type="InterPro" id="IPR056442">
    <property type="entry name" value="GINT1_N"/>
</dbReference>
<name>A0A836BV69_9CHLO</name>
<evidence type="ECO:0000313" key="5">
    <source>
        <dbReference type="Proteomes" id="UP000612055"/>
    </source>
</evidence>
<feature type="domain" description="Glucosamine inositolphosphorylceramide transferase 1 N-terminal" evidence="3">
    <location>
        <begin position="65"/>
        <end position="409"/>
    </location>
</feature>
<dbReference type="Proteomes" id="UP000612055">
    <property type="component" value="Unassembled WGS sequence"/>
</dbReference>
<comment type="caution">
    <text evidence="4">The sequence shown here is derived from an EMBL/GenBank/DDBJ whole genome shotgun (WGS) entry which is preliminary data.</text>
</comment>
<keyword evidence="2" id="KW-0472">Membrane</keyword>
<sequence>MSGLHQQRSSWPPRRWGVVGFAAYVLLSLGLVLLLLIDPLIDGPSGLIKLAWFTSAPLSHGLDPCAWDYEGSWRIGSVSGDPRQLNFSVEPAINCATLSNITAVSFVADPFLYVPDNGTSAPAGSALAKLAGSESGSAVPWFAFFEMKNLGPYKGELGTAVSYDRGASWRYLGPALVEPFHLSYPLVMYDKDSNQYLMFAETIGSKEGSIRVYGTSAEAFPFGWKVVATKYPADPGWPSTRRWFQFGMPAKYVDTSPVYYRDRWWIFTTRVGTPPAGQPKYTLLLYTAETLLGEWKPHPAALAGVPYAPAPGGRVPFGIDADKRTARNGGRPFVLDGTIYRWAQDCTHYYGEAMTLLRADVADEQSYKESEVVRYEPTRDGVTWRSQRLHHVDVQRLPDGSWWGFADGDRYADGHMHFLAKEKWFVDLKAVVRQLILIQLGVVLMAAALLTAATSTAAAYVARRLFVCFPSSAGSAVGTALGRLRLATSKLQLAMPTSSAAAVGGGGGLLGTVAAVVVMLAAAVAVAVGLMAAFPALVPCPRWTISVPPLPTSPHFVPDRPFLDPAAPYDVTNLTVITGCSHGFFDRLENLVGSLQYWAPRSPVVVYDLGFTSAQLAQMRCWQGVEVRRFPWERYPAYVRERTNYAFKALVVQLGVEEAAKAALWLDCGLEVRSPLTPFAASMAAHGHVSAQQSTSPGRQGWPQGHMAEKYQAPYLNMTQAEYERVRYLPYCAAGVQGFVRGSAAHRLILLPAVACSLDKDRCIAPPGHSRDQHCYEQTAYTLNIRRHNFSTCLPREYGATSSTRKTSYDPRQSSAPIVVASRRHRQPKPYRPLLRRRPACRPDPPSNPWPSLASERADSSMWHASLGTRMQGYGRALLDFAVQAGCCAGLHVLAQTLLWAQVLAVLWHAQAESLVASGHRLLAFALPLPTLLRMTTTARGGAWGGGGGGGGGGGESLLRRAKTLLATAAAASAYLAIVSVATMRMTCNVV</sequence>
<dbReference type="Pfam" id="PF07801">
    <property type="entry name" value="DUF1647"/>
    <property type="match status" value="1"/>
</dbReference>
<feature type="transmembrane region" description="Helical" evidence="2">
    <location>
        <begin position="435"/>
        <end position="453"/>
    </location>
</feature>
<accession>A0A836BV69</accession>
<dbReference type="AlphaFoldDB" id="A0A836BV69"/>
<evidence type="ECO:0000259" key="3">
    <source>
        <dbReference type="Pfam" id="PF24793"/>
    </source>
</evidence>
<evidence type="ECO:0000313" key="4">
    <source>
        <dbReference type="EMBL" id="KAG2490135.1"/>
    </source>
</evidence>
<evidence type="ECO:0000256" key="1">
    <source>
        <dbReference type="SAM" id="MobiDB-lite"/>
    </source>
</evidence>
<dbReference type="EMBL" id="JAEHOE010000065">
    <property type="protein sequence ID" value="KAG2490135.1"/>
    <property type="molecule type" value="Genomic_DNA"/>
</dbReference>
<evidence type="ECO:0000256" key="2">
    <source>
        <dbReference type="SAM" id="Phobius"/>
    </source>
</evidence>
<dbReference type="InterPro" id="IPR012444">
    <property type="entry name" value="DUF1647"/>
</dbReference>
<dbReference type="OrthoDB" id="5954868at2759"/>
<keyword evidence="5" id="KW-1185">Reference proteome</keyword>
<protein>
    <recommendedName>
        <fullName evidence="3">Glucosamine inositolphosphorylceramide transferase 1 N-terminal domain-containing protein</fullName>
    </recommendedName>
</protein>
<feature type="transmembrane region" description="Helical" evidence="2">
    <location>
        <begin position="965"/>
        <end position="984"/>
    </location>
</feature>